<dbReference type="InterPro" id="IPR004014">
    <property type="entry name" value="ATPase_P-typ_cation-transptr_N"/>
</dbReference>
<keyword evidence="4" id="KW-1003">Cell membrane</keyword>
<dbReference type="SFLD" id="SFLDS00003">
    <property type="entry name" value="Haloacid_Dehalogenase"/>
    <property type="match status" value="1"/>
</dbReference>
<keyword evidence="8" id="KW-0067">ATP-binding</keyword>
<evidence type="ECO:0000259" key="14">
    <source>
        <dbReference type="SMART" id="SM00831"/>
    </source>
</evidence>
<evidence type="ECO:0000256" key="8">
    <source>
        <dbReference type="ARBA" id="ARBA00022840"/>
    </source>
</evidence>
<feature type="domain" description="Cation-transporting P-type ATPase N-terminal" evidence="14">
    <location>
        <begin position="2"/>
        <end position="75"/>
    </location>
</feature>
<evidence type="ECO:0000256" key="4">
    <source>
        <dbReference type="ARBA" id="ARBA00022475"/>
    </source>
</evidence>
<evidence type="ECO:0000313" key="15">
    <source>
        <dbReference type="EMBL" id="WIV20534.1"/>
    </source>
</evidence>
<feature type="transmembrane region" description="Helical" evidence="13">
    <location>
        <begin position="819"/>
        <end position="843"/>
    </location>
</feature>
<dbReference type="EMBL" id="CP127162">
    <property type="protein sequence ID" value="WIV20534.1"/>
    <property type="molecule type" value="Genomic_DNA"/>
</dbReference>
<dbReference type="Gene3D" id="3.40.50.1000">
    <property type="entry name" value="HAD superfamily/HAD-like"/>
    <property type="match status" value="1"/>
</dbReference>
<feature type="transmembrane region" description="Helical" evidence="13">
    <location>
        <begin position="276"/>
        <end position="302"/>
    </location>
</feature>
<evidence type="ECO:0000256" key="9">
    <source>
        <dbReference type="ARBA" id="ARBA00022967"/>
    </source>
</evidence>
<evidence type="ECO:0000256" key="10">
    <source>
        <dbReference type="ARBA" id="ARBA00022989"/>
    </source>
</evidence>
<evidence type="ECO:0000256" key="11">
    <source>
        <dbReference type="ARBA" id="ARBA00023065"/>
    </source>
</evidence>
<dbReference type="Gene3D" id="1.20.1110.10">
    <property type="entry name" value="Calcium-transporting ATPase, transmembrane domain"/>
    <property type="match status" value="1"/>
</dbReference>
<dbReference type="InterPro" id="IPR008250">
    <property type="entry name" value="ATPase_P-typ_transduc_dom_A_sf"/>
</dbReference>
<proteinExistence type="inferred from homology"/>
<accession>A0ABY8X772</accession>
<dbReference type="InterPro" id="IPR001757">
    <property type="entry name" value="P_typ_ATPase"/>
</dbReference>
<reference evidence="15 16" key="1">
    <citation type="submission" date="2023-06" db="EMBL/GenBank/DDBJ databases">
        <title>Paenibacillus polygonum sp. nov., an endophytic bacterium, isolated from Polygonum lapathifolium L. in Nanji Wetland National Nature Reserve, South of Poyang Lake, Jiangxi Province, China.</title>
        <authorList>
            <person name="Yu Z."/>
        </authorList>
    </citation>
    <scope>NUCLEOTIDE SEQUENCE [LARGE SCALE GENOMIC DNA]</scope>
    <source>
        <strain evidence="15 16">C31</strain>
    </source>
</reference>
<dbReference type="SMART" id="SM00831">
    <property type="entry name" value="Cation_ATPase_N"/>
    <property type="match status" value="1"/>
</dbReference>
<feature type="transmembrane region" description="Helical" evidence="13">
    <location>
        <begin position="707"/>
        <end position="727"/>
    </location>
</feature>
<dbReference type="InterPro" id="IPR023299">
    <property type="entry name" value="ATPase_P-typ_cyto_dom_N"/>
</dbReference>
<dbReference type="Gene3D" id="2.70.150.10">
    <property type="entry name" value="Calcium-transporting ATPase, cytoplasmic transduction domain A"/>
    <property type="match status" value="1"/>
</dbReference>
<dbReference type="InterPro" id="IPR023298">
    <property type="entry name" value="ATPase_P-typ_TM_dom_sf"/>
</dbReference>
<dbReference type="InterPro" id="IPR044492">
    <property type="entry name" value="P_typ_ATPase_HD_dom"/>
</dbReference>
<organism evidence="15 16">
    <name type="scientific">Paenibacillus polygoni</name>
    <dbReference type="NCBI Taxonomy" id="3050112"/>
    <lineage>
        <taxon>Bacteria</taxon>
        <taxon>Bacillati</taxon>
        <taxon>Bacillota</taxon>
        <taxon>Bacilli</taxon>
        <taxon>Bacillales</taxon>
        <taxon>Paenibacillaceae</taxon>
        <taxon>Paenibacillus</taxon>
    </lineage>
</organism>
<dbReference type="InterPro" id="IPR006068">
    <property type="entry name" value="ATPase_P-typ_cation-transptr_C"/>
</dbReference>
<dbReference type="CDD" id="cd02089">
    <property type="entry name" value="P-type_ATPase_Ca_prok"/>
    <property type="match status" value="1"/>
</dbReference>
<feature type="transmembrane region" description="Helical" evidence="13">
    <location>
        <begin position="849"/>
        <end position="871"/>
    </location>
</feature>
<dbReference type="PRINTS" id="PR00119">
    <property type="entry name" value="CATATPASE"/>
</dbReference>
<keyword evidence="12 13" id="KW-0472">Membrane</keyword>
<evidence type="ECO:0000256" key="2">
    <source>
        <dbReference type="ARBA" id="ARBA00005675"/>
    </source>
</evidence>
<keyword evidence="16" id="KW-1185">Reference proteome</keyword>
<dbReference type="Pfam" id="PF08282">
    <property type="entry name" value="Hydrolase_3"/>
    <property type="match status" value="1"/>
</dbReference>
<dbReference type="Pfam" id="PF13246">
    <property type="entry name" value="Cation_ATPase"/>
    <property type="match status" value="1"/>
</dbReference>
<dbReference type="Pfam" id="PF00689">
    <property type="entry name" value="Cation_ATPase_C"/>
    <property type="match status" value="1"/>
</dbReference>
<dbReference type="SFLD" id="SFLDF00027">
    <property type="entry name" value="p-type_atpase"/>
    <property type="match status" value="1"/>
</dbReference>
<dbReference type="Gene3D" id="3.40.1110.10">
    <property type="entry name" value="Calcium-transporting ATPase, cytoplasmic domain N"/>
    <property type="match status" value="1"/>
</dbReference>
<dbReference type="SUPFAM" id="SSF81665">
    <property type="entry name" value="Calcium ATPase, transmembrane domain M"/>
    <property type="match status" value="1"/>
</dbReference>
<gene>
    <name evidence="15" type="ORF">QPK24_07560</name>
</gene>
<evidence type="ECO:0000256" key="13">
    <source>
        <dbReference type="SAM" id="Phobius"/>
    </source>
</evidence>
<dbReference type="SFLD" id="SFLDG00002">
    <property type="entry name" value="C1.7:_P-type_atpase_like"/>
    <property type="match status" value="1"/>
</dbReference>
<keyword evidence="7" id="KW-0547">Nucleotide-binding</keyword>
<feature type="transmembrane region" description="Helical" evidence="13">
    <location>
        <begin position="243"/>
        <end position="264"/>
    </location>
</feature>
<dbReference type="PANTHER" id="PTHR43294:SF21">
    <property type="entry name" value="CATION TRANSPORTING ATPASE"/>
    <property type="match status" value="1"/>
</dbReference>
<dbReference type="InterPro" id="IPR050510">
    <property type="entry name" value="Cation_transp_ATPase_P-type"/>
</dbReference>
<dbReference type="SUPFAM" id="SSF81653">
    <property type="entry name" value="Calcium ATPase, transduction domain A"/>
    <property type="match status" value="1"/>
</dbReference>
<feature type="transmembrane region" description="Helical" evidence="13">
    <location>
        <begin position="680"/>
        <end position="701"/>
    </location>
</feature>
<dbReference type="NCBIfam" id="TIGR01494">
    <property type="entry name" value="ATPase_P-type"/>
    <property type="match status" value="3"/>
</dbReference>
<protein>
    <submittedName>
        <fullName evidence="15">Cation-translocating P-type ATPase</fullName>
    </submittedName>
</protein>
<dbReference type="InterPro" id="IPR036412">
    <property type="entry name" value="HAD-like_sf"/>
</dbReference>
<feature type="transmembrane region" description="Helical" evidence="13">
    <location>
        <begin position="748"/>
        <end position="770"/>
    </location>
</feature>
<evidence type="ECO:0000256" key="5">
    <source>
        <dbReference type="ARBA" id="ARBA00022553"/>
    </source>
</evidence>
<dbReference type="RefSeq" id="WP_285747555.1">
    <property type="nucleotide sequence ID" value="NZ_CP127162.1"/>
</dbReference>
<comment type="similarity">
    <text evidence="2">Belongs to the cation transport ATPase (P-type) (TC 3.A.3) family. Type IIA subfamily.</text>
</comment>
<evidence type="ECO:0000256" key="6">
    <source>
        <dbReference type="ARBA" id="ARBA00022692"/>
    </source>
</evidence>
<dbReference type="InterPro" id="IPR018303">
    <property type="entry name" value="ATPase_P-typ_P_site"/>
</dbReference>
<name>A0ABY8X772_9BACL</name>
<feature type="transmembrane region" description="Helical" evidence="13">
    <location>
        <begin position="782"/>
        <end position="798"/>
    </location>
</feature>
<dbReference type="InterPro" id="IPR059000">
    <property type="entry name" value="ATPase_P-type_domA"/>
</dbReference>
<evidence type="ECO:0000256" key="3">
    <source>
        <dbReference type="ARBA" id="ARBA00022448"/>
    </source>
</evidence>
<keyword evidence="11" id="KW-0406">Ion transport</keyword>
<evidence type="ECO:0000313" key="16">
    <source>
        <dbReference type="Proteomes" id="UP001236415"/>
    </source>
</evidence>
<comment type="subcellular location">
    <subcellularLocation>
        <location evidence="1">Cell membrane</location>
        <topology evidence="1">Multi-pass membrane protein</topology>
    </subcellularLocation>
</comment>
<dbReference type="PANTHER" id="PTHR43294">
    <property type="entry name" value="SODIUM/POTASSIUM-TRANSPORTING ATPASE SUBUNIT ALPHA"/>
    <property type="match status" value="1"/>
</dbReference>
<dbReference type="Pfam" id="PF00690">
    <property type="entry name" value="Cation_ATPase_N"/>
    <property type="match status" value="1"/>
</dbReference>
<dbReference type="PRINTS" id="PR00120">
    <property type="entry name" value="HATPASE"/>
</dbReference>
<feature type="transmembrane region" description="Helical" evidence="13">
    <location>
        <begin position="59"/>
        <end position="92"/>
    </location>
</feature>
<dbReference type="Pfam" id="PF00122">
    <property type="entry name" value="E1-E2_ATPase"/>
    <property type="match status" value="1"/>
</dbReference>
<keyword evidence="3" id="KW-0813">Transport</keyword>
<dbReference type="SUPFAM" id="SSF56784">
    <property type="entry name" value="HAD-like"/>
    <property type="match status" value="1"/>
</dbReference>
<keyword evidence="6 13" id="KW-0812">Transmembrane</keyword>
<evidence type="ECO:0000256" key="7">
    <source>
        <dbReference type="ARBA" id="ARBA00022741"/>
    </source>
</evidence>
<keyword evidence="10 13" id="KW-1133">Transmembrane helix</keyword>
<dbReference type="InterPro" id="IPR023214">
    <property type="entry name" value="HAD_sf"/>
</dbReference>
<sequence length="886" mass="96736">MNYYQQSKEEVLSKVNSSEQGISSTEAQKRLDSEGYNELKSKDRDPLWKLFLDNFKDPMVIVLLIAAAVQLFLGQYIESLIIFLVLVLNAIVSVVQTRKAESSLDALRNLSAPEAKVIRDGQRVTIPARELVPGDIVLLEAGDNVPADGRVIESGSLKVNEGMLTGESEAVEKHTEPIEGEAAIGDRLNMVFSGALTVYGRGTIVVTATGEQTEIGKIAGLIESAESKQTPLQRKLDKFSKKLGVFILILSVIIFGVEAARIYFNNNSVDMTASILNALMFAVAVAVAAIPEALSSIVTIVLSVGTNKMAKQHAIIRKLPAVESLGSTSVICTDKTGTLTQNRMTVVDYYLPEGTKEEFPDDPDTLTAAERRLLHIAVLCNDSHINEEGKELGDPTEIALIAFSNNKNKHYREIRDQFPREAEIPFDSDRKLMSTIHTFDGQKTILTKGGPDVLFSRCNRVFIHGEEQPLTEEIIEQFRHQNEEFSKRALRVLAYAYKNIPNETTEVSVNDEHDLVLVGLTAMIDPPREEVFDSIMESKKAGIRTVMITGDHKTTAEAIGRDIGLMSEGDIAVTGQELDAMSEQELDQKLEHISVYARVSPENKIRIVRAWQKKGQITAMTGDGVNDAPALKQADIGVAMGSGTDVAKDASAMILTDDNFVSIVNAVEVGRTVFDNIKKAIAYLFAGNLGAIIAILFALIVDWINPFTAIQLLFINLANDSLPAIALGMEKAEPNVMSRKPRDINEGIFAGGTLTAVITRGLLIGIAVIVSQYIGLQHSPEMSVAMAFTTLILARTLQTFAARSSQQTIFQVGFLSNKYVIGAVLLCFVLYGITLLPAVRGIFSIPSTFGWNEFLIAGGLALGSVLLMEVIKFIRVSMRKNDQAAS</sequence>
<dbReference type="Proteomes" id="UP001236415">
    <property type="component" value="Chromosome"/>
</dbReference>
<dbReference type="PROSITE" id="PS00154">
    <property type="entry name" value="ATPASE_E1_E2"/>
    <property type="match status" value="1"/>
</dbReference>
<evidence type="ECO:0000256" key="1">
    <source>
        <dbReference type="ARBA" id="ARBA00004651"/>
    </source>
</evidence>
<keyword evidence="9" id="KW-1278">Translocase</keyword>
<keyword evidence="5" id="KW-0597">Phosphoprotein</keyword>
<evidence type="ECO:0000256" key="12">
    <source>
        <dbReference type="ARBA" id="ARBA00023136"/>
    </source>
</evidence>